<keyword evidence="5" id="KW-1185">Reference proteome</keyword>
<evidence type="ECO:0000313" key="5">
    <source>
        <dbReference type="Proteomes" id="UP000719412"/>
    </source>
</evidence>
<evidence type="ECO:0000256" key="2">
    <source>
        <dbReference type="PROSITE-ProRule" id="PRU00497"/>
    </source>
</evidence>
<feature type="compositionally biased region" description="Low complexity" evidence="3">
    <location>
        <begin position="363"/>
        <end position="421"/>
    </location>
</feature>
<protein>
    <submittedName>
        <fullName evidence="4">Uncharacterized protein</fullName>
    </submittedName>
</protein>
<organism evidence="4 5">
    <name type="scientific">Tenebrio molitor</name>
    <name type="common">Yellow mealworm beetle</name>
    <dbReference type="NCBI Taxonomy" id="7067"/>
    <lineage>
        <taxon>Eukaryota</taxon>
        <taxon>Metazoa</taxon>
        <taxon>Ecdysozoa</taxon>
        <taxon>Arthropoda</taxon>
        <taxon>Hexapoda</taxon>
        <taxon>Insecta</taxon>
        <taxon>Pterygota</taxon>
        <taxon>Neoptera</taxon>
        <taxon>Endopterygota</taxon>
        <taxon>Coleoptera</taxon>
        <taxon>Polyphaga</taxon>
        <taxon>Cucujiformia</taxon>
        <taxon>Tenebrionidae</taxon>
        <taxon>Tenebrio</taxon>
    </lineage>
</organism>
<dbReference type="PANTHER" id="PTHR46479:SF1">
    <property type="entry name" value="BIOGENESIS OF LYSOSOME-RELATED ORGANELLES COMPLEX 1 SUBUNIT 2"/>
    <property type="match status" value="1"/>
</dbReference>
<sequence>MAEEVDSEGVTDSPKKGPTLSTSTSSFEALDPHDPNLSRLATTMFNKTSDYLYGELTSTLDDYRLLENMNRATITKYSDMKHIAANVSKSMGELNEKYNSLQPYLQQIDQIEDSVVKLEQAAYKLDVYSKRASRSSFFFFMDSWIRSLMRRTRIVSTQSMNSSISRLQFNMQWGLRPRHSNNCSGSIALVCTLPASFAEEIRLLDLEPTDAQQYIEKQDTSLKYAPKIETNVPAVRFLGNEPHNVLEDIYLANQYHGQDGLGGYLYGYAVPDIAKTEKKKAGGDLRGAYNYIAGNGQEIKVEYWDDGTGFHQVDNVPKILPKQIDDTPEVKAAKEEHQRIWHEQAERNSHPIANPYDGQGNYAQGPLSPQGQQQRQQQFQQQYQRPQAGQAQQLVNQYQQQKQQFPNPGQNVHYQGDQYGQYPQQSQNVNRYQQSGAVNIRVVCHRARELVVCTPGPKGVANILAPKAAVNTWVANFLAPKAVVNNPVVNMVAPMVVVNNPVGSMVVNKPVGTMVGHKVVVNKPVANMVARKEVVNILAVNSPAANIPVHKAVSSGQYSGSQYASGQTSGQHSSGDESGQYSAKNEGEYIPSEEEKGPPKGFFYSFDYPVGIIVQKDGGSIQKREGDLKDIYAANKAEFEQQVQQGHSDRSSRSSTGYLALKN</sequence>
<accession>A0A8J6H9Y8</accession>
<dbReference type="InterPro" id="IPR000618">
    <property type="entry name" value="Insect_cuticle"/>
</dbReference>
<feature type="region of interest" description="Disordered" evidence="3">
    <location>
        <begin position="640"/>
        <end position="663"/>
    </location>
</feature>
<dbReference type="GO" id="GO:0099078">
    <property type="term" value="C:BORC complex"/>
    <property type="evidence" value="ECO:0007669"/>
    <property type="project" value="TreeGrafter"/>
</dbReference>
<dbReference type="GO" id="GO:0043015">
    <property type="term" value="F:gamma-tubulin binding"/>
    <property type="evidence" value="ECO:0007669"/>
    <property type="project" value="TreeGrafter"/>
</dbReference>
<comment type="similarity">
    <text evidence="1">Belongs to the BLOC1S2 family.</text>
</comment>
<dbReference type="GO" id="GO:0031083">
    <property type="term" value="C:BLOC-1 complex"/>
    <property type="evidence" value="ECO:0007669"/>
    <property type="project" value="TreeGrafter"/>
</dbReference>
<feature type="region of interest" description="Disordered" evidence="3">
    <location>
        <begin position="345"/>
        <end position="421"/>
    </location>
</feature>
<feature type="region of interest" description="Disordered" evidence="3">
    <location>
        <begin position="558"/>
        <end position="598"/>
    </location>
</feature>
<evidence type="ECO:0000256" key="3">
    <source>
        <dbReference type="SAM" id="MobiDB-lite"/>
    </source>
</evidence>
<reference evidence="4" key="2">
    <citation type="submission" date="2021-08" db="EMBL/GenBank/DDBJ databases">
        <authorList>
            <person name="Eriksson T."/>
        </authorList>
    </citation>
    <scope>NUCLEOTIDE SEQUENCE</scope>
    <source>
        <strain evidence="4">Stoneville</strain>
        <tissue evidence="4">Whole head</tissue>
    </source>
</reference>
<proteinExistence type="inferred from homology"/>
<dbReference type="GO" id="GO:0042302">
    <property type="term" value="F:structural constituent of cuticle"/>
    <property type="evidence" value="ECO:0007669"/>
    <property type="project" value="UniProtKB-UniRule"/>
</dbReference>
<evidence type="ECO:0000256" key="1">
    <source>
        <dbReference type="ARBA" id="ARBA00008468"/>
    </source>
</evidence>
<dbReference type="InterPro" id="IPR019269">
    <property type="entry name" value="BLOC1_su2"/>
</dbReference>
<evidence type="ECO:0000313" key="4">
    <source>
        <dbReference type="EMBL" id="KAH0810718.1"/>
    </source>
</evidence>
<feature type="compositionally biased region" description="Low complexity" evidence="3">
    <location>
        <begin position="558"/>
        <end position="571"/>
    </location>
</feature>
<feature type="compositionally biased region" description="Polar residues" evidence="3">
    <location>
        <begin position="572"/>
        <end position="583"/>
    </location>
</feature>
<feature type="region of interest" description="Disordered" evidence="3">
    <location>
        <begin position="1"/>
        <end position="33"/>
    </location>
</feature>
<reference evidence="4" key="1">
    <citation type="journal article" date="2020" name="J Insects Food Feed">
        <title>The yellow mealworm (Tenebrio molitor) genome: a resource for the emerging insects as food and feed industry.</title>
        <authorList>
            <person name="Eriksson T."/>
            <person name="Andere A."/>
            <person name="Kelstrup H."/>
            <person name="Emery V."/>
            <person name="Picard C."/>
        </authorList>
    </citation>
    <scope>NUCLEOTIDE SEQUENCE</scope>
    <source>
        <strain evidence="4">Stoneville</strain>
        <tissue evidence="4">Whole head</tissue>
    </source>
</reference>
<dbReference type="EMBL" id="JABDTM020027317">
    <property type="protein sequence ID" value="KAH0810718.1"/>
    <property type="molecule type" value="Genomic_DNA"/>
</dbReference>
<name>A0A8J6H9Y8_TENMO</name>
<dbReference type="PANTHER" id="PTHR46479">
    <property type="entry name" value="BIOGENESIS OF LYSOSOME-RELATED ORGANELLES COMPLEX 1 SUBUNIT 2"/>
    <property type="match status" value="1"/>
</dbReference>
<dbReference type="Pfam" id="PF10046">
    <property type="entry name" value="BLOC1_2"/>
    <property type="match status" value="1"/>
</dbReference>
<dbReference type="GO" id="GO:0000930">
    <property type="term" value="C:gamma-tubulin complex"/>
    <property type="evidence" value="ECO:0007669"/>
    <property type="project" value="TreeGrafter"/>
</dbReference>
<dbReference type="GO" id="GO:0016197">
    <property type="term" value="P:endosomal transport"/>
    <property type="evidence" value="ECO:0007669"/>
    <property type="project" value="TreeGrafter"/>
</dbReference>
<gene>
    <name evidence="4" type="ORF">GEV33_012071</name>
</gene>
<dbReference type="AlphaFoldDB" id="A0A8J6H9Y8"/>
<keyword evidence="2" id="KW-0193">Cuticle</keyword>
<dbReference type="Proteomes" id="UP000719412">
    <property type="component" value="Unassembled WGS sequence"/>
</dbReference>
<dbReference type="PROSITE" id="PS51155">
    <property type="entry name" value="CHIT_BIND_RR_2"/>
    <property type="match status" value="1"/>
</dbReference>
<comment type="caution">
    <text evidence="4">The sequence shown here is derived from an EMBL/GenBank/DDBJ whole genome shotgun (WGS) entry which is preliminary data.</text>
</comment>
<dbReference type="Pfam" id="PF00379">
    <property type="entry name" value="Chitin_bind_4"/>
    <property type="match status" value="1"/>
</dbReference>
<dbReference type="GO" id="GO:0032418">
    <property type="term" value="P:lysosome localization"/>
    <property type="evidence" value="ECO:0007669"/>
    <property type="project" value="TreeGrafter"/>
</dbReference>